<gene>
    <name evidence="1" type="ORF">Enr8_09350</name>
</gene>
<dbReference type="EMBL" id="SJPF01000001">
    <property type="protein sequence ID" value="TWT39238.1"/>
    <property type="molecule type" value="Genomic_DNA"/>
</dbReference>
<name>A0A5C5VKZ1_9BACT</name>
<protein>
    <recommendedName>
        <fullName evidence="3">Nickel uptake substrate-specific transmembrane region</fullName>
    </recommendedName>
</protein>
<keyword evidence="2" id="KW-1185">Reference proteome</keyword>
<dbReference type="PROSITE" id="PS51257">
    <property type="entry name" value="PROKAR_LIPOPROTEIN"/>
    <property type="match status" value="1"/>
</dbReference>
<evidence type="ECO:0000313" key="2">
    <source>
        <dbReference type="Proteomes" id="UP000318878"/>
    </source>
</evidence>
<organism evidence="1 2">
    <name type="scientific">Blastopirellula retiformator</name>
    <dbReference type="NCBI Taxonomy" id="2527970"/>
    <lineage>
        <taxon>Bacteria</taxon>
        <taxon>Pseudomonadati</taxon>
        <taxon>Planctomycetota</taxon>
        <taxon>Planctomycetia</taxon>
        <taxon>Pirellulales</taxon>
        <taxon>Pirellulaceae</taxon>
        <taxon>Blastopirellula</taxon>
    </lineage>
</organism>
<dbReference type="RefSeq" id="WP_146429424.1">
    <property type="nucleotide sequence ID" value="NZ_SJPF01000001.1"/>
</dbReference>
<dbReference type="OrthoDB" id="268362at2"/>
<proteinExistence type="predicted"/>
<sequence>MLRIERWAIAALACSLLCGCGGGNGLDTAPTTGEITYRGKPLPYGSISFRPKAGPPSTGPIGSDGTFEMSTYRDGDGAILGMNDVMISATELHAGTAKPVEAGVEMPVPKSLIPAKYTAFSTSGLNAEVKEGEKNHFVFELKD</sequence>
<dbReference type="AlphaFoldDB" id="A0A5C5VKZ1"/>
<reference evidence="1 2" key="1">
    <citation type="submission" date="2019-02" db="EMBL/GenBank/DDBJ databases">
        <title>Deep-cultivation of Planctomycetes and their phenomic and genomic characterization uncovers novel biology.</title>
        <authorList>
            <person name="Wiegand S."/>
            <person name="Jogler M."/>
            <person name="Boedeker C."/>
            <person name="Pinto D."/>
            <person name="Vollmers J."/>
            <person name="Rivas-Marin E."/>
            <person name="Kohn T."/>
            <person name="Peeters S.H."/>
            <person name="Heuer A."/>
            <person name="Rast P."/>
            <person name="Oberbeckmann S."/>
            <person name="Bunk B."/>
            <person name="Jeske O."/>
            <person name="Meyerdierks A."/>
            <person name="Storesund J.E."/>
            <person name="Kallscheuer N."/>
            <person name="Luecker S."/>
            <person name="Lage O.M."/>
            <person name="Pohl T."/>
            <person name="Merkel B.J."/>
            <person name="Hornburger P."/>
            <person name="Mueller R.-W."/>
            <person name="Bruemmer F."/>
            <person name="Labrenz M."/>
            <person name="Spormann A.M."/>
            <person name="Op Den Camp H."/>
            <person name="Overmann J."/>
            <person name="Amann R."/>
            <person name="Jetten M.S.M."/>
            <person name="Mascher T."/>
            <person name="Medema M.H."/>
            <person name="Devos D.P."/>
            <person name="Kaster A.-K."/>
            <person name="Ovreas L."/>
            <person name="Rohde M."/>
            <person name="Galperin M.Y."/>
            <person name="Jogler C."/>
        </authorList>
    </citation>
    <scope>NUCLEOTIDE SEQUENCE [LARGE SCALE GENOMIC DNA]</scope>
    <source>
        <strain evidence="1 2">Enr8</strain>
    </source>
</reference>
<evidence type="ECO:0008006" key="3">
    <source>
        <dbReference type="Google" id="ProtNLM"/>
    </source>
</evidence>
<accession>A0A5C5VKZ1</accession>
<dbReference type="Proteomes" id="UP000318878">
    <property type="component" value="Unassembled WGS sequence"/>
</dbReference>
<evidence type="ECO:0000313" key="1">
    <source>
        <dbReference type="EMBL" id="TWT39238.1"/>
    </source>
</evidence>
<comment type="caution">
    <text evidence="1">The sequence shown here is derived from an EMBL/GenBank/DDBJ whole genome shotgun (WGS) entry which is preliminary data.</text>
</comment>